<dbReference type="GeneID" id="68612092"/>
<evidence type="ECO:0000256" key="1">
    <source>
        <dbReference type="SAM" id="Phobius"/>
    </source>
</evidence>
<feature type="transmembrane region" description="Helical" evidence="1">
    <location>
        <begin position="38"/>
        <end position="57"/>
    </location>
</feature>
<proteinExistence type="predicted"/>
<dbReference type="Proteomes" id="UP001501729">
    <property type="component" value="Unassembled WGS sequence"/>
</dbReference>
<accession>A0AAV3UFA0</accession>
<keyword evidence="1" id="KW-0812">Transmembrane</keyword>
<organism evidence="2 3">
    <name type="scientific">Haladaptatus pallidirubidus</name>
    <dbReference type="NCBI Taxonomy" id="1008152"/>
    <lineage>
        <taxon>Archaea</taxon>
        <taxon>Methanobacteriati</taxon>
        <taxon>Methanobacteriota</taxon>
        <taxon>Stenosarchaea group</taxon>
        <taxon>Halobacteria</taxon>
        <taxon>Halobacteriales</taxon>
        <taxon>Haladaptataceae</taxon>
        <taxon>Haladaptatus</taxon>
    </lineage>
</organism>
<name>A0AAV3UFA0_9EURY</name>
<dbReference type="EMBL" id="BAABKX010000001">
    <property type="protein sequence ID" value="GAA5046151.1"/>
    <property type="molecule type" value="Genomic_DNA"/>
</dbReference>
<feature type="transmembrane region" description="Helical" evidence="1">
    <location>
        <begin position="12"/>
        <end position="32"/>
    </location>
</feature>
<evidence type="ECO:0000313" key="3">
    <source>
        <dbReference type="Proteomes" id="UP001501729"/>
    </source>
</evidence>
<sequence length="67" mass="7302">MTDDARRNRRRFVVVAFALTTVVSIGFSVLLGDSLRSSLVRGIGIGLGFAAGYCLFWNGDSFTKNND</sequence>
<keyword evidence="1" id="KW-0472">Membrane</keyword>
<comment type="caution">
    <text evidence="2">The sequence shown here is derived from an EMBL/GenBank/DDBJ whole genome shotgun (WGS) entry which is preliminary data.</text>
</comment>
<keyword evidence="1" id="KW-1133">Transmembrane helix</keyword>
<evidence type="ECO:0000313" key="2">
    <source>
        <dbReference type="EMBL" id="GAA5046151.1"/>
    </source>
</evidence>
<dbReference type="AlphaFoldDB" id="A0AAV3UFA0"/>
<dbReference type="RefSeq" id="WP_227776286.1">
    <property type="nucleotide sequence ID" value="NZ_BAABKX010000001.1"/>
</dbReference>
<reference evidence="2 3" key="1">
    <citation type="journal article" date="2019" name="Int. J. Syst. Evol. Microbiol.">
        <title>The Global Catalogue of Microorganisms (GCM) 10K type strain sequencing project: providing services to taxonomists for standard genome sequencing and annotation.</title>
        <authorList>
            <consortium name="The Broad Institute Genomics Platform"/>
            <consortium name="The Broad Institute Genome Sequencing Center for Infectious Disease"/>
            <person name="Wu L."/>
            <person name="Ma J."/>
        </authorList>
    </citation>
    <scope>NUCLEOTIDE SEQUENCE [LARGE SCALE GENOMIC DNA]</scope>
    <source>
        <strain evidence="2 3">JCM 17504</strain>
    </source>
</reference>
<gene>
    <name evidence="2" type="ORF">GCM10025751_15030</name>
</gene>
<protein>
    <submittedName>
        <fullName evidence="2">Uncharacterized protein</fullName>
    </submittedName>
</protein>
<keyword evidence="3" id="KW-1185">Reference proteome</keyword>